<sequence>MGGRVVKFVSDADGMRLAGRGGGRPTVSTNTFTRVLNGGGIGRFAARSRNPEIPSSSISRSDGGMAVPRPLAKVWAAIFSDTENPFFSGVLRGVEAAAARDGYSILLCNADEDLDRENAYLDLAVLGEVAGVIVAPTSEEETDLGRLLDHGTPVVTVDRRALRNQVDGVLVDNAAGACSGTEHLISEGFSRIALIGGPLRTTTARERREGYERALRLHGIEPRAELAVFADYKRQGGYDAMSRLLRTRPRPEAVLVSNNLMAVGALEALREARCSVPRDMGLVAFDEFPWNGMQDPPITTIEQPFDDIGRSAADLLLGRLAGSAATGRTVVLNTELRIRESSVKNRGADLG</sequence>
<keyword evidence="6" id="KW-1185">Reference proteome</keyword>
<accession>A0A0D8B802</accession>
<dbReference type="Gene3D" id="3.40.50.2300">
    <property type="match status" value="2"/>
</dbReference>
<keyword evidence="3" id="KW-0804">Transcription</keyword>
<dbReference type="AlphaFoldDB" id="A0A0D8B802"/>
<protein>
    <submittedName>
        <fullName evidence="5">Transcriptional regulator, LacI family</fullName>
    </submittedName>
</protein>
<dbReference type="InterPro" id="IPR046335">
    <property type="entry name" value="LacI/GalR-like_sensor"/>
</dbReference>
<evidence type="ECO:0000259" key="4">
    <source>
        <dbReference type="Pfam" id="PF13377"/>
    </source>
</evidence>
<dbReference type="CDD" id="cd06267">
    <property type="entry name" value="PBP1_LacI_sugar_binding-like"/>
    <property type="match status" value="1"/>
</dbReference>
<keyword evidence="1" id="KW-0805">Transcription regulation</keyword>
<feature type="domain" description="Transcriptional regulator LacI/GalR-like sensor" evidence="4">
    <location>
        <begin position="181"/>
        <end position="342"/>
    </location>
</feature>
<gene>
    <name evidence="5" type="ORF">FF36_06206</name>
</gene>
<evidence type="ECO:0000313" key="5">
    <source>
        <dbReference type="EMBL" id="KJE19517.1"/>
    </source>
</evidence>
<dbReference type="Pfam" id="PF13377">
    <property type="entry name" value="Peripla_BP_3"/>
    <property type="match status" value="1"/>
</dbReference>
<dbReference type="SUPFAM" id="SSF53822">
    <property type="entry name" value="Periplasmic binding protein-like I"/>
    <property type="match status" value="1"/>
</dbReference>
<keyword evidence="2" id="KW-0238">DNA-binding</keyword>
<dbReference type="GO" id="GO:0000976">
    <property type="term" value="F:transcription cis-regulatory region binding"/>
    <property type="evidence" value="ECO:0007669"/>
    <property type="project" value="TreeGrafter"/>
</dbReference>
<dbReference type="OrthoDB" id="37081at2"/>
<dbReference type="PANTHER" id="PTHR30146:SF109">
    <property type="entry name" value="HTH-TYPE TRANSCRIPTIONAL REGULATOR GALS"/>
    <property type="match status" value="1"/>
</dbReference>
<dbReference type="Proteomes" id="UP000032545">
    <property type="component" value="Unassembled WGS sequence"/>
</dbReference>
<reference evidence="5 6" key="2">
    <citation type="journal article" date="2016" name="Genome Announc.">
        <title>Permanent Draft Genome Sequences for Two Variants of Frankia sp. Strain CpI1, the First Frankia Strain Isolated from Root Nodules of Comptonia peregrina.</title>
        <authorList>
            <person name="Oshone R."/>
            <person name="Hurst S.G.IV."/>
            <person name="Abebe-Akele F."/>
            <person name="Simpson S."/>
            <person name="Morris K."/>
            <person name="Thomas W.K."/>
            <person name="Tisa L.S."/>
        </authorList>
    </citation>
    <scope>NUCLEOTIDE SEQUENCE [LARGE SCALE GENOMIC DNA]</scope>
    <source>
        <strain evidence="6">CpI1-S</strain>
    </source>
</reference>
<proteinExistence type="predicted"/>
<name>A0A0D8B802_9ACTN</name>
<evidence type="ECO:0000256" key="2">
    <source>
        <dbReference type="ARBA" id="ARBA00023125"/>
    </source>
</evidence>
<comment type="caution">
    <text evidence="5">The sequence shown here is derived from an EMBL/GenBank/DDBJ whole genome shotgun (WGS) entry which is preliminary data.</text>
</comment>
<evidence type="ECO:0000256" key="1">
    <source>
        <dbReference type="ARBA" id="ARBA00023015"/>
    </source>
</evidence>
<dbReference type="RefSeq" id="WP_082122362.1">
    <property type="nucleotide sequence ID" value="NZ_JYFN01000100.1"/>
</dbReference>
<evidence type="ECO:0000256" key="3">
    <source>
        <dbReference type="ARBA" id="ARBA00023163"/>
    </source>
</evidence>
<dbReference type="PATRIC" id="fig|1502723.3.peg.7176"/>
<organism evidence="5 6">
    <name type="scientific">Frankia torreyi</name>
    <dbReference type="NCBI Taxonomy" id="1856"/>
    <lineage>
        <taxon>Bacteria</taxon>
        <taxon>Bacillati</taxon>
        <taxon>Actinomycetota</taxon>
        <taxon>Actinomycetes</taxon>
        <taxon>Frankiales</taxon>
        <taxon>Frankiaceae</taxon>
        <taxon>Frankia</taxon>
    </lineage>
</organism>
<dbReference type="EMBL" id="JYFN01000100">
    <property type="protein sequence ID" value="KJE19517.1"/>
    <property type="molecule type" value="Genomic_DNA"/>
</dbReference>
<reference evidence="6" key="1">
    <citation type="submission" date="2015-02" db="EMBL/GenBank/DDBJ databases">
        <title>Draft Genome of Frankia sp. CpI1-S.</title>
        <authorList>
            <person name="Oshone R.T."/>
            <person name="Ngom M."/>
            <person name="Ghodhbane-Gtari F."/>
            <person name="Gtari M."/>
            <person name="Morris K."/>
            <person name="Thomas K."/>
            <person name="Sen A."/>
            <person name="Tisa L.S."/>
        </authorList>
    </citation>
    <scope>NUCLEOTIDE SEQUENCE [LARGE SCALE GENOMIC DNA]</scope>
    <source>
        <strain evidence="6">CpI1-S</strain>
    </source>
</reference>
<dbReference type="GO" id="GO:0003700">
    <property type="term" value="F:DNA-binding transcription factor activity"/>
    <property type="evidence" value="ECO:0007669"/>
    <property type="project" value="TreeGrafter"/>
</dbReference>
<evidence type="ECO:0000313" key="6">
    <source>
        <dbReference type="Proteomes" id="UP000032545"/>
    </source>
</evidence>
<dbReference type="PANTHER" id="PTHR30146">
    <property type="entry name" value="LACI-RELATED TRANSCRIPTIONAL REPRESSOR"/>
    <property type="match status" value="1"/>
</dbReference>
<dbReference type="InterPro" id="IPR028082">
    <property type="entry name" value="Peripla_BP_I"/>
</dbReference>